<keyword evidence="7 8" id="KW-0472">Membrane</keyword>
<feature type="transmembrane region" description="Helical" evidence="8">
    <location>
        <begin position="217"/>
        <end position="241"/>
    </location>
</feature>
<dbReference type="AlphaFoldDB" id="A0A382IUW7"/>
<feature type="transmembrane region" description="Helical" evidence="8">
    <location>
        <begin position="75"/>
        <end position="102"/>
    </location>
</feature>
<dbReference type="Pfam" id="PF09721">
    <property type="entry name" value="Exosortase_EpsH"/>
    <property type="match status" value="1"/>
</dbReference>
<reference evidence="9" key="1">
    <citation type="submission" date="2018-05" db="EMBL/GenBank/DDBJ databases">
        <authorList>
            <person name="Lanie J.A."/>
            <person name="Ng W.-L."/>
            <person name="Kazmierczak K.M."/>
            <person name="Andrzejewski T.M."/>
            <person name="Davidsen T.M."/>
            <person name="Wayne K.J."/>
            <person name="Tettelin H."/>
            <person name="Glass J.I."/>
            <person name="Rusch D."/>
            <person name="Podicherti R."/>
            <person name="Tsui H.-C.T."/>
            <person name="Winkler M.E."/>
        </authorList>
    </citation>
    <scope>NUCLEOTIDE SEQUENCE</scope>
</reference>
<keyword evidence="3" id="KW-0645">Protease</keyword>
<dbReference type="NCBIfam" id="NF033770">
    <property type="entry name" value="exosort_XrtT"/>
    <property type="match status" value="1"/>
</dbReference>
<sequence length="344" mass="37749">MNNLSIHVSDKTIIPKLIFGAAALVLAIDPVLWLVQTWRDPSYDSSGFIVFCICAAIFIWSVTSDRTAHKVNLRLPLILLAISSLTRLVGQVFAINVIGALTLVLDVYAIGHLTQVGFRKRAISPGWLAICFAFSLPLERIIQRTIGYGLQTISADGACLVLGSIFDNVRCNGVRILMNHQDVLVDLPCSGARALLLVLLFYAACMSVCRPGLVKGILGFGITLLSGVIINVLRIIFLATGIAYPKLFMGIDVMAAPWHDLFGLVFLAIGCLPVIYWASLTFKHQHQDKIAEENIARTIKQPLLRLNPVYQAVGFLIVACVIINLPRKPIDISKPNIKINLPSW</sequence>
<dbReference type="InterPro" id="IPR026392">
    <property type="entry name" value="Exo/Archaeosortase_dom"/>
</dbReference>
<organism evidence="9">
    <name type="scientific">marine metagenome</name>
    <dbReference type="NCBI Taxonomy" id="408172"/>
    <lineage>
        <taxon>unclassified sequences</taxon>
        <taxon>metagenomes</taxon>
        <taxon>ecological metagenomes</taxon>
    </lineage>
</organism>
<feature type="transmembrane region" description="Helical" evidence="8">
    <location>
        <begin position="45"/>
        <end position="63"/>
    </location>
</feature>
<proteinExistence type="predicted"/>
<evidence type="ECO:0000256" key="2">
    <source>
        <dbReference type="ARBA" id="ARBA00022475"/>
    </source>
</evidence>
<feature type="transmembrane region" description="Helical" evidence="8">
    <location>
        <begin position="12"/>
        <end position="33"/>
    </location>
</feature>
<dbReference type="EMBL" id="UINC01069890">
    <property type="protein sequence ID" value="SVC03624.1"/>
    <property type="molecule type" value="Genomic_DNA"/>
</dbReference>
<feature type="transmembrane region" description="Helical" evidence="8">
    <location>
        <begin position="303"/>
        <end position="325"/>
    </location>
</feature>
<accession>A0A382IUW7</accession>
<keyword evidence="4 8" id="KW-0812">Transmembrane</keyword>
<comment type="subcellular location">
    <subcellularLocation>
        <location evidence="1">Cell membrane</location>
        <topology evidence="1">Multi-pass membrane protein</topology>
    </subcellularLocation>
</comment>
<evidence type="ECO:0000256" key="4">
    <source>
        <dbReference type="ARBA" id="ARBA00022692"/>
    </source>
</evidence>
<evidence type="ECO:0000256" key="8">
    <source>
        <dbReference type="SAM" id="Phobius"/>
    </source>
</evidence>
<dbReference type="NCBIfam" id="TIGR04178">
    <property type="entry name" value="exo_archaeo"/>
    <property type="match status" value="1"/>
</dbReference>
<feature type="transmembrane region" description="Helical" evidence="8">
    <location>
        <begin position="185"/>
        <end position="205"/>
    </location>
</feature>
<evidence type="ECO:0000256" key="5">
    <source>
        <dbReference type="ARBA" id="ARBA00022801"/>
    </source>
</evidence>
<dbReference type="GO" id="GO:0006508">
    <property type="term" value="P:proteolysis"/>
    <property type="evidence" value="ECO:0007669"/>
    <property type="project" value="UniProtKB-KW"/>
</dbReference>
<dbReference type="GO" id="GO:0008233">
    <property type="term" value="F:peptidase activity"/>
    <property type="evidence" value="ECO:0007669"/>
    <property type="project" value="UniProtKB-KW"/>
</dbReference>
<evidence type="ECO:0000256" key="1">
    <source>
        <dbReference type="ARBA" id="ARBA00004651"/>
    </source>
</evidence>
<dbReference type="InterPro" id="IPR019127">
    <property type="entry name" value="Exosortase"/>
</dbReference>
<protein>
    <recommendedName>
        <fullName evidence="10">Exosortase/archaeosortase family protein</fullName>
    </recommendedName>
</protein>
<dbReference type="GO" id="GO:0005886">
    <property type="term" value="C:plasma membrane"/>
    <property type="evidence" value="ECO:0007669"/>
    <property type="project" value="UniProtKB-SubCell"/>
</dbReference>
<evidence type="ECO:0000256" key="7">
    <source>
        <dbReference type="ARBA" id="ARBA00023136"/>
    </source>
</evidence>
<keyword evidence="2" id="KW-1003">Cell membrane</keyword>
<evidence type="ECO:0000256" key="6">
    <source>
        <dbReference type="ARBA" id="ARBA00022989"/>
    </source>
</evidence>
<feature type="non-terminal residue" evidence="9">
    <location>
        <position position="344"/>
    </location>
</feature>
<keyword evidence="6 8" id="KW-1133">Transmembrane helix</keyword>
<evidence type="ECO:0008006" key="10">
    <source>
        <dbReference type="Google" id="ProtNLM"/>
    </source>
</evidence>
<feature type="transmembrane region" description="Helical" evidence="8">
    <location>
        <begin position="261"/>
        <end position="282"/>
    </location>
</feature>
<keyword evidence="5" id="KW-0378">Hydrolase</keyword>
<evidence type="ECO:0000313" key="9">
    <source>
        <dbReference type="EMBL" id="SVC03624.1"/>
    </source>
</evidence>
<name>A0A382IUW7_9ZZZZ</name>
<evidence type="ECO:0000256" key="3">
    <source>
        <dbReference type="ARBA" id="ARBA00022670"/>
    </source>
</evidence>
<gene>
    <name evidence="9" type="ORF">METZ01_LOCUS256478</name>
</gene>